<evidence type="ECO:0000313" key="4">
    <source>
        <dbReference type="Proteomes" id="UP000326464"/>
    </source>
</evidence>
<dbReference type="InterPro" id="IPR000835">
    <property type="entry name" value="HTH_MarR-typ"/>
</dbReference>
<dbReference type="GO" id="GO:0003700">
    <property type="term" value="F:DNA-binding transcription factor activity"/>
    <property type="evidence" value="ECO:0007669"/>
    <property type="project" value="InterPro"/>
</dbReference>
<evidence type="ECO:0000259" key="2">
    <source>
        <dbReference type="PROSITE" id="PS50995"/>
    </source>
</evidence>
<dbReference type="Pfam" id="PF12802">
    <property type="entry name" value="MarR_2"/>
    <property type="match status" value="1"/>
</dbReference>
<comment type="caution">
    <text evidence="3">The sequence shown here is derived from an EMBL/GenBank/DDBJ whole genome shotgun (WGS) entry which is preliminary data.</text>
</comment>
<protein>
    <submittedName>
        <fullName evidence="3">MarR family transcriptional regulator</fullName>
    </submittedName>
</protein>
<dbReference type="InterPro" id="IPR039422">
    <property type="entry name" value="MarR/SlyA-like"/>
</dbReference>
<dbReference type="InterPro" id="IPR036390">
    <property type="entry name" value="WH_DNA-bd_sf"/>
</dbReference>
<feature type="region of interest" description="Disordered" evidence="1">
    <location>
        <begin position="1"/>
        <end position="23"/>
    </location>
</feature>
<evidence type="ECO:0000256" key="1">
    <source>
        <dbReference type="SAM" id="MobiDB-lite"/>
    </source>
</evidence>
<dbReference type="PANTHER" id="PTHR33164:SF43">
    <property type="entry name" value="HTH-TYPE TRANSCRIPTIONAL REPRESSOR YETL"/>
    <property type="match status" value="1"/>
</dbReference>
<dbReference type="AlphaFoldDB" id="A0A7X1NML5"/>
<dbReference type="RefSeq" id="WP_206687018.1">
    <property type="nucleotide sequence ID" value="NZ_VJXX01000001.1"/>
</dbReference>
<name>A0A7X1NML5_9MICC</name>
<reference evidence="4" key="1">
    <citation type="submission" date="2019-07" db="EMBL/GenBank/DDBJ databases">
        <title>Arthrobacter KR32 sp. nov., isolated from mountain cheese made of cows milk.</title>
        <authorList>
            <person name="Flegler A."/>
        </authorList>
    </citation>
    <scope>NUCLEOTIDE SEQUENCE [LARGE SCALE GENOMIC DNA]</scope>
    <source>
        <strain evidence="4">KR32</strain>
    </source>
</reference>
<organism evidence="3 4">
    <name type="scientific">Arthrobacter bussei</name>
    <dbReference type="NCBI Taxonomy" id="2594179"/>
    <lineage>
        <taxon>Bacteria</taxon>
        <taxon>Bacillati</taxon>
        <taxon>Actinomycetota</taxon>
        <taxon>Actinomycetes</taxon>
        <taxon>Micrococcales</taxon>
        <taxon>Micrococcaceae</taxon>
        <taxon>Arthrobacter</taxon>
    </lineage>
</organism>
<dbReference type="EMBL" id="VJXX01000001">
    <property type="protein sequence ID" value="MPY09470.1"/>
    <property type="molecule type" value="Genomic_DNA"/>
</dbReference>
<dbReference type="Gene3D" id="1.10.10.10">
    <property type="entry name" value="Winged helix-like DNA-binding domain superfamily/Winged helix DNA-binding domain"/>
    <property type="match status" value="1"/>
</dbReference>
<dbReference type="SUPFAM" id="SSF46785">
    <property type="entry name" value="Winged helix' DNA-binding domain"/>
    <property type="match status" value="1"/>
</dbReference>
<dbReference type="SMART" id="SM00347">
    <property type="entry name" value="HTH_MARR"/>
    <property type="match status" value="1"/>
</dbReference>
<dbReference type="InterPro" id="IPR036388">
    <property type="entry name" value="WH-like_DNA-bd_sf"/>
</dbReference>
<dbReference type="GO" id="GO:0006950">
    <property type="term" value="P:response to stress"/>
    <property type="evidence" value="ECO:0007669"/>
    <property type="project" value="TreeGrafter"/>
</dbReference>
<keyword evidence="4" id="KW-1185">Reference proteome</keyword>
<sequence>MSPDTPGPSGDRPQSPADSGPVDAGELADLIEAVRRYRDAEGFMRGTSRDSMHLGKTDMTALRLMLRAGRTGTPLSAAALARQLEISTAATTVLVDRLEKSGHAERRRSATDRRAIEIWPTATTDDEVRSTMGVLHERMMGVAAALPARDCATIHRFLTRLGVAMSGMIMADGVVPALPRQDA</sequence>
<proteinExistence type="predicted"/>
<accession>A0A7X1NML5</accession>
<dbReference type="PROSITE" id="PS50995">
    <property type="entry name" value="HTH_MARR_2"/>
    <property type="match status" value="1"/>
</dbReference>
<dbReference type="PANTHER" id="PTHR33164">
    <property type="entry name" value="TRANSCRIPTIONAL REGULATOR, MARR FAMILY"/>
    <property type="match status" value="1"/>
</dbReference>
<gene>
    <name evidence="3" type="ORF">FNH21_01820</name>
</gene>
<evidence type="ECO:0000313" key="3">
    <source>
        <dbReference type="EMBL" id="MPY09470.1"/>
    </source>
</evidence>
<dbReference type="Proteomes" id="UP000326464">
    <property type="component" value="Unassembled WGS sequence"/>
</dbReference>
<feature type="domain" description="HTH marR-type" evidence="2">
    <location>
        <begin position="24"/>
        <end position="163"/>
    </location>
</feature>